<protein>
    <submittedName>
        <fullName evidence="1">Uncharacterized protein</fullName>
    </submittedName>
</protein>
<sequence length="90" mass="10688">MNTISRNELVLLYETLENSLMDSLSNKQLRALIDIYVLALDNYERDIMDSISFYINEYGNDDTRKYVIELIEKNNNAYLKQELNYLLNIL</sequence>
<dbReference type="EMBL" id="LR134270">
    <property type="protein sequence ID" value="VED74354.1"/>
    <property type="molecule type" value="Genomic_DNA"/>
</dbReference>
<gene>
    <name evidence="1" type="ORF">NCTC8196_01001</name>
</gene>
<name>A0A7Z9CYQ5_9ESCH</name>
<dbReference type="Proteomes" id="UP000277464">
    <property type="component" value="Chromosome"/>
</dbReference>
<evidence type="ECO:0000313" key="1">
    <source>
        <dbReference type="EMBL" id="VED74354.1"/>
    </source>
</evidence>
<proteinExistence type="predicted"/>
<accession>A0A7Z9CYQ5</accession>
<evidence type="ECO:0000313" key="2">
    <source>
        <dbReference type="Proteomes" id="UP000277464"/>
    </source>
</evidence>
<dbReference type="RefSeq" id="WP_016248337.1">
    <property type="nucleotide sequence ID" value="NZ_CP099344.1"/>
</dbReference>
<dbReference type="AlphaFoldDB" id="A0A7Z9CYQ5"/>
<reference evidence="1 2" key="1">
    <citation type="submission" date="2018-12" db="EMBL/GenBank/DDBJ databases">
        <authorList>
            <consortium name="Pathogen Informatics"/>
        </authorList>
    </citation>
    <scope>NUCLEOTIDE SEQUENCE [LARGE SCALE GENOMIC DNA]</scope>
    <source>
        <strain evidence="1 2">NCTC8196</strain>
    </source>
</reference>
<organism evidence="1 2">
    <name type="scientific">Escherichia marmotae</name>
    <dbReference type="NCBI Taxonomy" id="1499973"/>
    <lineage>
        <taxon>Bacteria</taxon>
        <taxon>Pseudomonadati</taxon>
        <taxon>Pseudomonadota</taxon>
        <taxon>Gammaproteobacteria</taxon>
        <taxon>Enterobacterales</taxon>
        <taxon>Enterobacteriaceae</taxon>
        <taxon>Escherichia</taxon>
    </lineage>
</organism>